<organism evidence="1 2">
    <name type="scientific">Nocardioides albidus</name>
    <dbReference type="NCBI Taxonomy" id="1517589"/>
    <lineage>
        <taxon>Bacteria</taxon>
        <taxon>Bacillati</taxon>
        <taxon>Actinomycetota</taxon>
        <taxon>Actinomycetes</taxon>
        <taxon>Propionibacteriales</taxon>
        <taxon>Nocardioidaceae</taxon>
        <taxon>Nocardioides</taxon>
    </lineage>
</organism>
<dbReference type="OrthoDB" id="4337860at2"/>
<evidence type="ECO:0000313" key="1">
    <source>
        <dbReference type="EMBL" id="TNM47241.1"/>
    </source>
</evidence>
<sequence length="79" mass="8642">MRCVRRPPEPSRHLIKVKEAAFVVVVGADVQKRTHTFVAVEGMSTPEALRCLERHLARIVFNHLTTDHAASATGLAAVA</sequence>
<name>A0A5C4WGI7_9ACTN</name>
<keyword evidence="2" id="KW-1185">Reference proteome</keyword>
<accession>A0A5C4WGI7</accession>
<protein>
    <recommendedName>
        <fullName evidence="3">Transposase</fullName>
    </recommendedName>
</protein>
<evidence type="ECO:0008006" key="3">
    <source>
        <dbReference type="Google" id="ProtNLM"/>
    </source>
</evidence>
<comment type="caution">
    <text evidence="1">The sequence shown here is derived from an EMBL/GenBank/DDBJ whole genome shotgun (WGS) entry which is preliminary data.</text>
</comment>
<reference evidence="1 2" key="1">
    <citation type="journal article" date="2016" name="Int. J. Syst. Evol. Microbiol.">
        <title>Nocardioides albidus sp. nov., an actinobacterium isolated from garden soil.</title>
        <authorList>
            <person name="Singh H."/>
            <person name="Du J."/>
            <person name="Trinh H."/>
            <person name="Won K."/>
            <person name="Yang J.E."/>
            <person name="Yin C."/>
            <person name="Kook M."/>
            <person name="Yi T.H."/>
        </authorList>
    </citation>
    <scope>NUCLEOTIDE SEQUENCE [LARGE SCALE GENOMIC DNA]</scope>
    <source>
        <strain evidence="1 2">CCTCC AB 2015297</strain>
    </source>
</reference>
<proteinExistence type="predicted"/>
<dbReference type="EMBL" id="VDMP01000015">
    <property type="protein sequence ID" value="TNM47241.1"/>
    <property type="molecule type" value="Genomic_DNA"/>
</dbReference>
<gene>
    <name evidence="1" type="ORF">FHP29_02820</name>
</gene>
<dbReference type="Proteomes" id="UP000313231">
    <property type="component" value="Unassembled WGS sequence"/>
</dbReference>
<evidence type="ECO:0000313" key="2">
    <source>
        <dbReference type="Proteomes" id="UP000313231"/>
    </source>
</evidence>
<dbReference type="AlphaFoldDB" id="A0A5C4WGI7"/>